<name>A0A6J7PP88_9ZZZZ</name>
<evidence type="ECO:0000313" key="6">
    <source>
        <dbReference type="EMBL" id="CAB4980343.1"/>
    </source>
</evidence>
<gene>
    <name evidence="1" type="ORF">UFOPK2340_00617</name>
    <name evidence="2" type="ORF">UFOPK2850_00595</name>
    <name evidence="3" type="ORF">UFOPK3027_00454</name>
    <name evidence="4" type="ORF">UFOPK3256_00873</name>
    <name evidence="5" type="ORF">UFOPK3827_00138</name>
    <name evidence="6" type="ORF">UFOPK3982_00377</name>
    <name evidence="7" type="ORF">UFOPK4120_00014</name>
    <name evidence="8" type="ORF">UFOPK4404_00138</name>
</gene>
<proteinExistence type="predicted"/>
<evidence type="ECO:0000313" key="4">
    <source>
        <dbReference type="EMBL" id="CAB4842592.1"/>
    </source>
</evidence>
<dbReference type="EMBL" id="CAEZXC010000026">
    <property type="protein sequence ID" value="CAB4673991.1"/>
    <property type="molecule type" value="Genomic_DNA"/>
</dbReference>
<dbReference type="EMBL" id="CAFAAN010000003">
    <property type="protein sequence ID" value="CAB4798154.1"/>
    <property type="molecule type" value="Genomic_DNA"/>
</dbReference>
<dbReference type="EMBL" id="CAFBQY010000001">
    <property type="protein sequence ID" value="CAB5069777.1"/>
    <property type="molecule type" value="Genomic_DNA"/>
</dbReference>
<evidence type="ECO:0000313" key="5">
    <source>
        <dbReference type="EMBL" id="CAB4944457.1"/>
    </source>
</evidence>
<organism evidence="7">
    <name type="scientific">freshwater metagenome</name>
    <dbReference type="NCBI Taxonomy" id="449393"/>
    <lineage>
        <taxon>unclassified sequences</taxon>
        <taxon>metagenomes</taxon>
        <taxon>ecological metagenomes</taxon>
    </lineage>
</organism>
<evidence type="ECO:0000313" key="3">
    <source>
        <dbReference type="EMBL" id="CAB4798154.1"/>
    </source>
</evidence>
<accession>A0A6J7PP88</accession>
<dbReference type="EMBL" id="CAFBOO010000002">
    <property type="protein sequence ID" value="CAB4980343.1"/>
    <property type="molecule type" value="Genomic_DNA"/>
</dbReference>
<evidence type="ECO:0000313" key="1">
    <source>
        <dbReference type="EMBL" id="CAB4673991.1"/>
    </source>
</evidence>
<protein>
    <submittedName>
        <fullName evidence="7">Unannotated protein</fullName>
    </submittedName>
</protein>
<dbReference type="AlphaFoldDB" id="A0A6J7PP88"/>
<dbReference type="EMBL" id="CAEZZH010000005">
    <property type="protein sequence ID" value="CAB4753655.1"/>
    <property type="molecule type" value="Genomic_DNA"/>
</dbReference>
<dbReference type="EMBL" id="CAFAZW010000011">
    <property type="protein sequence ID" value="CAB4842592.1"/>
    <property type="molecule type" value="Genomic_DNA"/>
</dbReference>
<evidence type="ECO:0000313" key="7">
    <source>
        <dbReference type="EMBL" id="CAB5007018.1"/>
    </source>
</evidence>
<evidence type="ECO:0000313" key="2">
    <source>
        <dbReference type="EMBL" id="CAB4753655.1"/>
    </source>
</evidence>
<reference evidence="7" key="1">
    <citation type="submission" date="2020-05" db="EMBL/GenBank/DDBJ databases">
        <authorList>
            <person name="Chiriac C."/>
            <person name="Salcher M."/>
            <person name="Ghai R."/>
            <person name="Kavagutti S V."/>
        </authorList>
    </citation>
    <scope>NUCLEOTIDE SEQUENCE</scope>
</reference>
<evidence type="ECO:0000313" key="8">
    <source>
        <dbReference type="EMBL" id="CAB5069777.1"/>
    </source>
</evidence>
<dbReference type="EMBL" id="CAFBPO010000001">
    <property type="protein sequence ID" value="CAB5007018.1"/>
    <property type="molecule type" value="Genomic_DNA"/>
</dbReference>
<sequence length="64" mass="7076">MPWVRKGKVTPRPVADLALLQEELTAPTFSALVNTKVNWELAGLSKVNGPRARFSFLSGARLLR</sequence>
<dbReference type="EMBL" id="CAFBNM010000001">
    <property type="protein sequence ID" value="CAB4944457.1"/>
    <property type="molecule type" value="Genomic_DNA"/>
</dbReference>